<feature type="signal peptide" evidence="1">
    <location>
        <begin position="1"/>
        <end position="18"/>
    </location>
</feature>
<proteinExistence type="predicted"/>
<feature type="chain" id="PRO_5002431834" evidence="1">
    <location>
        <begin position="19"/>
        <end position="33"/>
    </location>
</feature>
<accession>A0A0E9RBH7</accession>
<evidence type="ECO:0000313" key="2">
    <source>
        <dbReference type="EMBL" id="JAH26444.1"/>
    </source>
</evidence>
<keyword evidence="1" id="KW-0732">Signal</keyword>
<dbReference type="EMBL" id="GBXM01082133">
    <property type="protein sequence ID" value="JAH26444.1"/>
    <property type="molecule type" value="Transcribed_RNA"/>
</dbReference>
<organism evidence="2">
    <name type="scientific">Anguilla anguilla</name>
    <name type="common">European freshwater eel</name>
    <name type="synonym">Muraena anguilla</name>
    <dbReference type="NCBI Taxonomy" id="7936"/>
    <lineage>
        <taxon>Eukaryota</taxon>
        <taxon>Metazoa</taxon>
        <taxon>Chordata</taxon>
        <taxon>Craniata</taxon>
        <taxon>Vertebrata</taxon>
        <taxon>Euteleostomi</taxon>
        <taxon>Actinopterygii</taxon>
        <taxon>Neopterygii</taxon>
        <taxon>Teleostei</taxon>
        <taxon>Anguilliformes</taxon>
        <taxon>Anguillidae</taxon>
        <taxon>Anguilla</taxon>
    </lineage>
</organism>
<evidence type="ECO:0000256" key="1">
    <source>
        <dbReference type="SAM" id="SignalP"/>
    </source>
</evidence>
<reference evidence="2" key="2">
    <citation type="journal article" date="2015" name="Fish Shellfish Immunol.">
        <title>Early steps in the European eel (Anguilla anguilla)-Vibrio vulnificus interaction in the gills: Role of the RtxA13 toxin.</title>
        <authorList>
            <person name="Callol A."/>
            <person name="Pajuelo D."/>
            <person name="Ebbesson L."/>
            <person name="Teles M."/>
            <person name="MacKenzie S."/>
            <person name="Amaro C."/>
        </authorList>
    </citation>
    <scope>NUCLEOTIDE SEQUENCE</scope>
</reference>
<dbReference type="AlphaFoldDB" id="A0A0E9RBH7"/>
<reference evidence="2" key="1">
    <citation type="submission" date="2014-11" db="EMBL/GenBank/DDBJ databases">
        <authorList>
            <person name="Amaro Gonzalez C."/>
        </authorList>
    </citation>
    <scope>NUCLEOTIDE SEQUENCE</scope>
</reference>
<sequence>MHQIYLSKLFLFLFLLSGKEIIPPNCIAVIVLF</sequence>
<name>A0A0E9RBH7_ANGAN</name>
<protein>
    <submittedName>
        <fullName evidence="2">Uncharacterized protein</fullName>
    </submittedName>
</protein>